<dbReference type="EMBL" id="BMBA01000002">
    <property type="protein sequence ID" value="GFZ32075.1"/>
    <property type="molecule type" value="Genomic_DNA"/>
</dbReference>
<dbReference type="RefSeq" id="WP_206870351.1">
    <property type="nucleotide sequence ID" value="NZ_BMBA01000002.1"/>
</dbReference>
<keyword evidence="2" id="KW-1185">Reference proteome</keyword>
<organism evidence="1 2">
    <name type="scientific">Clostridium zeae</name>
    <dbReference type="NCBI Taxonomy" id="2759022"/>
    <lineage>
        <taxon>Bacteria</taxon>
        <taxon>Bacillati</taxon>
        <taxon>Bacillota</taxon>
        <taxon>Clostridia</taxon>
        <taxon>Eubacteriales</taxon>
        <taxon>Clostridiaceae</taxon>
        <taxon>Clostridium</taxon>
    </lineage>
</organism>
<dbReference type="Gene3D" id="3.40.50.1000">
    <property type="entry name" value="HAD superfamily/HAD-like"/>
    <property type="match status" value="1"/>
</dbReference>
<dbReference type="InterPro" id="IPR036412">
    <property type="entry name" value="HAD-like_sf"/>
</dbReference>
<dbReference type="Pfam" id="PF08282">
    <property type="entry name" value="Hydrolase_3"/>
    <property type="match status" value="1"/>
</dbReference>
<dbReference type="Gene3D" id="3.30.1240.10">
    <property type="match status" value="1"/>
</dbReference>
<dbReference type="SFLD" id="SFLDS00003">
    <property type="entry name" value="Haloacid_Dehalogenase"/>
    <property type="match status" value="1"/>
</dbReference>
<sequence length="264" mass="30099">MERKIAFFDIDGTLISSNGKEVIMPESTKVAIREFRKRGNLAFVCSGRPIRFIIQEFGEDMFDGYIAGNGTHIVHEGKDVYHRLIDLDTVKQLQKSFDELGISCCFNGLHEGYAYNMPHARVEEYNSMFTGEPYLLKEWDIDKIKVNTLDIFYSKEESLNKCIEYFKDQLVFNSHGPHMSADVSFKDWGKSHAIEHFIQLTGMNMEDTFAFGDGFNDIEMIKTVKTGIAMGNAVDVLKKEANYVTSSILEDGIYNAMKEFGLID</sequence>
<dbReference type="PROSITE" id="PS01229">
    <property type="entry name" value="COF_2"/>
    <property type="match status" value="1"/>
</dbReference>
<dbReference type="Proteomes" id="UP000663802">
    <property type="component" value="Unassembled WGS sequence"/>
</dbReference>
<evidence type="ECO:0000313" key="2">
    <source>
        <dbReference type="Proteomes" id="UP000663802"/>
    </source>
</evidence>
<name>A0ABQ1EB99_9CLOT</name>
<dbReference type="InterPro" id="IPR006379">
    <property type="entry name" value="HAD-SF_hydro_IIB"/>
</dbReference>
<dbReference type="InterPro" id="IPR023214">
    <property type="entry name" value="HAD_sf"/>
</dbReference>
<dbReference type="SUPFAM" id="SSF56784">
    <property type="entry name" value="HAD-like"/>
    <property type="match status" value="1"/>
</dbReference>
<protein>
    <submittedName>
        <fullName evidence="1">Haloacid dehalogenase</fullName>
    </submittedName>
</protein>
<dbReference type="NCBIfam" id="TIGR01484">
    <property type="entry name" value="HAD-SF-IIB"/>
    <property type="match status" value="1"/>
</dbReference>
<accession>A0ABQ1EB99</accession>
<gene>
    <name evidence="1" type="ORF">CSC2_26010</name>
</gene>
<dbReference type="PANTHER" id="PTHR10000">
    <property type="entry name" value="PHOSPHOSERINE PHOSPHATASE"/>
    <property type="match status" value="1"/>
</dbReference>
<evidence type="ECO:0000313" key="1">
    <source>
        <dbReference type="EMBL" id="GFZ32075.1"/>
    </source>
</evidence>
<proteinExistence type="predicted"/>
<reference evidence="1 2" key="1">
    <citation type="journal article" date="2021" name="Int. J. Syst. Evol. Microbiol.">
        <title>Clostridium zeae sp. nov., isolated from corn silage.</title>
        <authorList>
            <person name="Kobayashi H."/>
            <person name="Tanizawa Y."/>
            <person name="Yagura M."/>
            <person name="Sakamoto M."/>
            <person name="Ohkuma M."/>
            <person name="Tohno M."/>
        </authorList>
    </citation>
    <scope>NUCLEOTIDE SEQUENCE [LARGE SCALE GENOMIC DNA]</scope>
    <source>
        <strain evidence="1 2">CSC2</strain>
    </source>
</reference>
<comment type="caution">
    <text evidence="1">The sequence shown here is derived from an EMBL/GenBank/DDBJ whole genome shotgun (WGS) entry which is preliminary data.</text>
</comment>
<dbReference type="SFLD" id="SFLDG01140">
    <property type="entry name" value="C2.B:_Phosphomannomutase_and_P"/>
    <property type="match status" value="1"/>
</dbReference>
<dbReference type="NCBIfam" id="TIGR00099">
    <property type="entry name" value="Cof-subfamily"/>
    <property type="match status" value="1"/>
</dbReference>
<dbReference type="PANTHER" id="PTHR10000:SF25">
    <property type="entry name" value="PHOSPHATASE YKRA-RELATED"/>
    <property type="match status" value="1"/>
</dbReference>
<dbReference type="InterPro" id="IPR000150">
    <property type="entry name" value="Cof"/>
</dbReference>